<evidence type="ECO:0000313" key="2">
    <source>
        <dbReference type="Proteomes" id="UP001156666"/>
    </source>
</evidence>
<sequence>MQSVFEKLKKFQIESYEKNGGTYDGTLMKIAIKEGEEHLSYIGLLILEPDLDCNLRKIKMR</sequence>
<proteinExistence type="predicted"/>
<organism evidence="1 2">
    <name type="scientific">Portibacter lacus</name>
    <dbReference type="NCBI Taxonomy" id="1099794"/>
    <lineage>
        <taxon>Bacteria</taxon>
        <taxon>Pseudomonadati</taxon>
        <taxon>Bacteroidota</taxon>
        <taxon>Saprospiria</taxon>
        <taxon>Saprospirales</taxon>
        <taxon>Haliscomenobacteraceae</taxon>
        <taxon>Portibacter</taxon>
    </lineage>
</organism>
<gene>
    <name evidence="1" type="ORF">GCM10007940_28640</name>
</gene>
<keyword evidence="2" id="KW-1185">Reference proteome</keyword>
<comment type="caution">
    <text evidence="1">The sequence shown here is derived from an EMBL/GenBank/DDBJ whole genome shotgun (WGS) entry which is preliminary data.</text>
</comment>
<accession>A0AA37SNV9</accession>
<evidence type="ECO:0000313" key="1">
    <source>
        <dbReference type="EMBL" id="GLR18248.1"/>
    </source>
</evidence>
<dbReference type="Proteomes" id="UP001156666">
    <property type="component" value="Unassembled WGS sequence"/>
</dbReference>
<dbReference type="EMBL" id="BSOH01000020">
    <property type="protein sequence ID" value="GLR18248.1"/>
    <property type="molecule type" value="Genomic_DNA"/>
</dbReference>
<protein>
    <submittedName>
        <fullName evidence="1">Uncharacterized protein</fullName>
    </submittedName>
</protein>
<dbReference type="AlphaFoldDB" id="A0AA37SNV9"/>
<name>A0AA37SNV9_9BACT</name>
<reference evidence="1" key="2">
    <citation type="submission" date="2023-01" db="EMBL/GenBank/DDBJ databases">
        <title>Draft genome sequence of Portibacter lacus strain NBRC 108769.</title>
        <authorList>
            <person name="Sun Q."/>
            <person name="Mori K."/>
        </authorList>
    </citation>
    <scope>NUCLEOTIDE SEQUENCE</scope>
    <source>
        <strain evidence="1">NBRC 108769</strain>
    </source>
</reference>
<reference evidence="1" key="1">
    <citation type="journal article" date="2014" name="Int. J. Syst. Evol. Microbiol.">
        <title>Complete genome sequence of Corynebacterium casei LMG S-19264T (=DSM 44701T), isolated from a smear-ripened cheese.</title>
        <authorList>
            <consortium name="US DOE Joint Genome Institute (JGI-PGF)"/>
            <person name="Walter F."/>
            <person name="Albersmeier A."/>
            <person name="Kalinowski J."/>
            <person name="Ruckert C."/>
        </authorList>
    </citation>
    <scope>NUCLEOTIDE SEQUENCE</scope>
    <source>
        <strain evidence="1">NBRC 108769</strain>
    </source>
</reference>